<gene>
    <name evidence="1" type="ORF">B0H16DRAFT_1257600</name>
</gene>
<comment type="caution">
    <text evidence="1">The sequence shown here is derived from an EMBL/GenBank/DDBJ whole genome shotgun (WGS) entry which is preliminary data.</text>
</comment>
<protein>
    <submittedName>
        <fullName evidence="1">Uncharacterized protein</fullName>
    </submittedName>
</protein>
<evidence type="ECO:0000313" key="2">
    <source>
        <dbReference type="Proteomes" id="UP001215598"/>
    </source>
</evidence>
<name>A0AAD7GHN9_9AGAR</name>
<feature type="non-terminal residue" evidence="1">
    <location>
        <position position="1"/>
    </location>
</feature>
<reference evidence="1" key="1">
    <citation type="submission" date="2023-03" db="EMBL/GenBank/DDBJ databases">
        <title>Massive genome expansion in bonnet fungi (Mycena s.s.) driven by repeated elements and novel gene families across ecological guilds.</title>
        <authorList>
            <consortium name="Lawrence Berkeley National Laboratory"/>
            <person name="Harder C.B."/>
            <person name="Miyauchi S."/>
            <person name="Viragh M."/>
            <person name="Kuo A."/>
            <person name="Thoen E."/>
            <person name="Andreopoulos B."/>
            <person name="Lu D."/>
            <person name="Skrede I."/>
            <person name="Drula E."/>
            <person name="Henrissat B."/>
            <person name="Morin E."/>
            <person name="Kohler A."/>
            <person name="Barry K."/>
            <person name="LaButti K."/>
            <person name="Morin E."/>
            <person name="Salamov A."/>
            <person name="Lipzen A."/>
            <person name="Mereny Z."/>
            <person name="Hegedus B."/>
            <person name="Baldrian P."/>
            <person name="Stursova M."/>
            <person name="Weitz H."/>
            <person name="Taylor A."/>
            <person name="Grigoriev I.V."/>
            <person name="Nagy L.G."/>
            <person name="Martin F."/>
            <person name="Kauserud H."/>
        </authorList>
    </citation>
    <scope>NUCLEOTIDE SEQUENCE</scope>
    <source>
        <strain evidence="1">CBHHK182m</strain>
    </source>
</reference>
<sequence>WDLQWLEGAVIVFDDQRTMTRLKGIAAREDRAMSKTELLELAMRYGMPFKLFSQISAVCDDAGNQSVESLAQKALYEPGYVDQPMTWVSTAGQKLVYLGGIHALLARPNAVAFLFLGGLPKFIAETFAPQLAFRLAQGPTAQTTQYNAGDSRVLPLTGRKGFWVAERVLGQELGLLIGAIPGTSAGAEKSLWPHPGLLEKASPHWR</sequence>
<dbReference type="AlphaFoldDB" id="A0AAD7GHN9"/>
<dbReference type="Proteomes" id="UP001215598">
    <property type="component" value="Unassembled WGS sequence"/>
</dbReference>
<dbReference type="EMBL" id="JARKIB010000895">
    <property type="protein sequence ID" value="KAJ7689538.1"/>
    <property type="molecule type" value="Genomic_DNA"/>
</dbReference>
<evidence type="ECO:0000313" key="1">
    <source>
        <dbReference type="EMBL" id="KAJ7689538.1"/>
    </source>
</evidence>
<accession>A0AAD7GHN9</accession>
<keyword evidence="2" id="KW-1185">Reference proteome</keyword>
<proteinExistence type="predicted"/>
<organism evidence="1 2">
    <name type="scientific">Mycena metata</name>
    <dbReference type="NCBI Taxonomy" id="1033252"/>
    <lineage>
        <taxon>Eukaryota</taxon>
        <taxon>Fungi</taxon>
        <taxon>Dikarya</taxon>
        <taxon>Basidiomycota</taxon>
        <taxon>Agaricomycotina</taxon>
        <taxon>Agaricomycetes</taxon>
        <taxon>Agaricomycetidae</taxon>
        <taxon>Agaricales</taxon>
        <taxon>Marasmiineae</taxon>
        <taxon>Mycenaceae</taxon>
        <taxon>Mycena</taxon>
    </lineage>
</organism>
<feature type="non-terminal residue" evidence="1">
    <location>
        <position position="206"/>
    </location>
</feature>